<evidence type="ECO:0000256" key="1">
    <source>
        <dbReference type="ARBA" id="ARBA00004370"/>
    </source>
</evidence>
<accession>A0A1H5TDZ8</accession>
<sequence>MRCEGGGVAGLPGRKRLRRLIGAGCLFLMLGGVPAAAFEATLVAPGASDELKERLSNASAVLAAQSLGRVSVHELLAAARSDYRTLVQVLYDQGHFSPVVHVLLDGREAAYVKPLDLPSSINRIEIRVEPGPPFRFGQARMAPLAPGTELPEDFAPGRPASTAVLEEAGIAGIRGWRFQGHPKARLGRQRIVAHHSEAKLDADIELLPGPQLRFGQMHVGGQTAVREGSIRRIAGFPTGEIYHPDTVQKVGTRLRRTGTFSSVTLRERDAPNPDGSLDFDAEFQDLPPRRISFGGSLSSRTGLELSVSWMHRNLWHGAERLQLDARIRNIGGQEDLEGRIGFRLERPDRFGPDDSQFYTGELETRDRTNYQVQRGVLGVGVRRYFSDRVRGDASIGLAYSNSDDAYGSNRKFRYLVFPIRMEWDRRDNKVSASGGTYLAGGLIPFIGFSGSDSGGQVTADARAYLSPGGSDRFVLAGRVQLGSVLGAPVRNVTPELLFFSGGAGTVRGQPYESLGLPVGTAVGGGRSFLGLSAELRAKVTEKISVVGFYDSGAVDDKVFVTSLAERHSGAGLGLRYDVGGLGPVRLDLAWPVGGTTGKGVQFYLGIGQAF</sequence>
<dbReference type="PANTHER" id="PTHR12815:SF42">
    <property type="entry name" value="BACTERIAL SURFACE ANTIGEN (D15) DOMAIN-CONTAINING PROTEIN"/>
    <property type="match status" value="1"/>
</dbReference>
<dbReference type="Proteomes" id="UP000236742">
    <property type="component" value="Unassembled WGS sequence"/>
</dbReference>
<dbReference type="EMBL" id="FNVD01000002">
    <property type="protein sequence ID" value="SEF61082.1"/>
    <property type="molecule type" value="Genomic_DNA"/>
</dbReference>
<evidence type="ECO:0000313" key="6">
    <source>
        <dbReference type="EMBL" id="SEF61082.1"/>
    </source>
</evidence>
<dbReference type="Gene3D" id="2.40.160.50">
    <property type="entry name" value="membrane protein fhac: a member of the omp85/tpsb transporter family"/>
    <property type="match status" value="1"/>
</dbReference>
<gene>
    <name evidence="6" type="ORF">SAMN05421751_102227</name>
</gene>
<evidence type="ECO:0000256" key="3">
    <source>
        <dbReference type="ARBA" id="ARBA00023136"/>
    </source>
</evidence>
<protein>
    <submittedName>
        <fullName evidence="6">Translocation and assembly module TamA</fullName>
    </submittedName>
</protein>
<feature type="transmembrane region" description="Helical" evidence="4">
    <location>
        <begin position="20"/>
        <end position="38"/>
    </location>
</feature>
<dbReference type="InterPro" id="IPR000184">
    <property type="entry name" value="Bac_surfAg_D15"/>
</dbReference>
<proteinExistence type="predicted"/>
<keyword evidence="4" id="KW-0812">Transmembrane</keyword>
<dbReference type="Pfam" id="PF01103">
    <property type="entry name" value="Omp85"/>
    <property type="match status" value="1"/>
</dbReference>
<comment type="subcellular location">
    <subcellularLocation>
        <location evidence="1">Membrane</location>
    </subcellularLocation>
</comment>
<keyword evidence="4" id="KW-1133">Transmembrane helix</keyword>
<keyword evidence="7" id="KW-1185">Reference proteome</keyword>
<evidence type="ECO:0000259" key="5">
    <source>
        <dbReference type="Pfam" id="PF01103"/>
    </source>
</evidence>
<dbReference type="Gene3D" id="3.10.20.310">
    <property type="entry name" value="membrane protein fhac"/>
    <property type="match status" value="1"/>
</dbReference>
<keyword evidence="2" id="KW-1134">Transmembrane beta strand</keyword>
<dbReference type="AlphaFoldDB" id="A0A1H5TDZ8"/>
<reference evidence="6 7" key="1">
    <citation type="submission" date="2016-10" db="EMBL/GenBank/DDBJ databases">
        <authorList>
            <person name="de Groot N.N."/>
        </authorList>
    </citation>
    <scope>NUCLEOTIDE SEQUENCE [LARGE SCALE GENOMIC DNA]</scope>
    <source>
        <strain evidence="6 7">DSM 23413</strain>
    </source>
</reference>
<evidence type="ECO:0000256" key="2">
    <source>
        <dbReference type="ARBA" id="ARBA00022452"/>
    </source>
</evidence>
<organism evidence="6 7">
    <name type="scientific">Jhaorihella thermophila</name>
    <dbReference type="NCBI Taxonomy" id="488547"/>
    <lineage>
        <taxon>Bacteria</taxon>
        <taxon>Pseudomonadati</taxon>
        <taxon>Pseudomonadota</taxon>
        <taxon>Alphaproteobacteria</taxon>
        <taxon>Rhodobacterales</taxon>
        <taxon>Paracoccaceae</taxon>
        <taxon>Jhaorihella</taxon>
    </lineage>
</organism>
<dbReference type="GO" id="GO:0019867">
    <property type="term" value="C:outer membrane"/>
    <property type="evidence" value="ECO:0007669"/>
    <property type="project" value="InterPro"/>
</dbReference>
<dbReference type="OrthoDB" id="9769707at2"/>
<evidence type="ECO:0000256" key="4">
    <source>
        <dbReference type="SAM" id="Phobius"/>
    </source>
</evidence>
<keyword evidence="3 4" id="KW-0472">Membrane</keyword>
<name>A0A1H5TDZ8_9RHOB</name>
<dbReference type="InterPro" id="IPR039910">
    <property type="entry name" value="D15-like"/>
</dbReference>
<dbReference type="PANTHER" id="PTHR12815">
    <property type="entry name" value="SORTING AND ASSEMBLY MACHINERY SAMM50 PROTEIN FAMILY MEMBER"/>
    <property type="match status" value="1"/>
</dbReference>
<feature type="domain" description="Bacterial surface antigen (D15)" evidence="5">
    <location>
        <begin position="346"/>
        <end position="610"/>
    </location>
</feature>
<evidence type="ECO:0000313" key="7">
    <source>
        <dbReference type="Proteomes" id="UP000236742"/>
    </source>
</evidence>